<dbReference type="HOGENOM" id="CLU_010103_3_1_1"/>
<dbReference type="STRING" id="441959.B8M8B6"/>
<accession>B8M8B6</accession>
<dbReference type="eggNOG" id="ENOG502RYJ5">
    <property type="taxonomic scope" value="Eukaryota"/>
</dbReference>
<evidence type="ECO:0000313" key="3">
    <source>
        <dbReference type="Proteomes" id="UP000001745"/>
    </source>
</evidence>
<dbReference type="InterPro" id="IPR009836">
    <property type="entry name" value="GRDP-like"/>
</dbReference>
<sequence length="768" mass="84312">MTVEIPPLKISKGSENEKDIKGVSLANEEAPPSYTEQELPVEDEQFIIEIPPLTFPDPGLVVEKDRCILHLKLLAALADLRETISTIDGLFGIHDSQADKFGDETSKTKALIRIREKRWAVYTARAVDRYADWWKNCVPVSETSPTVSMMRSSGYVALTSSTPISWTAKNLPPLDVLMVWHAHMLNPRTYLEDCLRGGKMSFWATDFPWSLVDAAIDNKNLDYNPGDEAIKHFTVDTKRLWENINEPDEKELTCLSCSSSFKVPWTTGQLGNTPDSPFSFCTGYADSGFVAYCEAPLCRFKHDHQVLRVARFNKDVGDLLKNSYPLPGTYLNLQGIPVSGKNVGTNADPNMFPNLLIHANKDMVYEATRPNGVVNDMLSVRKMIETLLANHRLVASINGRNGLRPRREQKIAIRRMMSHYWENSSIFGLDLVGAVIRQGTFIQKMDNLDWIHSPAVAATMDRLIHKYGIFFEIMSTNPNQMAVPTLDVDLAWHTHQMSPGRYFAYSVSRTSAFRPASPTFIDHDDKVDEGKLSDAFEWTSKRYKEATNGELYSECTCWYCEATRESYLYRGLSIATSSSTRRARTLAENLHDDPRISSEPDKNPHISAHNAVRGSQIDSTAAANYKTLRLRQMWDKSHRRALKRQQKQDARDGNTDNGKKRSADNAPVDPYYPLVYGYPFYMPFYAPYMADPCIDGAAYPCNPACMNASVGAYGNCAAGTCGSSVAAGACAGAGGGGCGGSACGGGGGGGGGCGGGGGGGCGGGGGGC</sequence>
<proteinExistence type="predicted"/>
<protein>
    <recommendedName>
        <fullName evidence="4">Alpha-ketoglutarate-dependent sulfonate dioxygenase</fullName>
    </recommendedName>
</protein>
<reference evidence="3" key="1">
    <citation type="journal article" date="2015" name="Genome Announc.">
        <title>Genome sequence of the AIDS-associated pathogen Penicillium marneffei (ATCC18224) and its near taxonomic relative Talaromyces stipitatus (ATCC10500).</title>
        <authorList>
            <person name="Nierman W.C."/>
            <person name="Fedorova-Abrams N.D."/>
            <person name="Andrianopoulos A."/>
        </authorList>
    </citation>
    <scope>NUCLEOTIDE SEQUENCE [LARGE SCALE GENOMIC DNA]</scope>
    <source>
        <strain evidence="3">ATCC 10500 / CBS 375.48 / QM 6759 / NRRL 1006</strain>
    </source>
</reference>
<dbReference type="OrthoDB" id="2684236at2759"/>
<dbReference type="InParanoid" id="B8M8B6"/>
<dbReference type="PhylomeDB" id="B8M8B6"/>
<evidence type="ECO:0008006" key="4">
    <source>
        <dbReference type="Google" id="ProtNLM"/>
    </source>
</evidence>
<dbReference type="RefSeq" id="XP_002480863.1">
    <property type="nucleotide sequence ID" value="XM_002480818.1"/>
</dbReference>
<name>B8M8B6_TALSN</name>
<evidence type="ECO:0000256" key="1">
    <source>
        <dbReference type="SAM" id="MobiDB-lite"/>
    </source>
</evidence>
<dbReference type="VEuPathDB" id="FungiDB:TSTA_036540"/>
<feature type="compositionally biased region" description="Basic and acidic residues" evidence="1">
    <location>
        <begin position="646"/>
        <end position="663"/>
    </location>
</feature>
<gene>
    <name evidence="2" type="ORF">TSTA_036540</name>
</gene>
<evidence type="ECO:0000313" key="2">
    <source>
        <dbReference type="EMBL" id="EED20429.1"/>
    </source>
</evidence>
<keyword evidence="3" id="KW-1185">Reference proteome</keyword>
<dbReference type="AlphaFoldDB" id="B8M8B6"/>
<feature type="compositionally biased region" description="Basic and acidic residues" evidence="1">
    <location>
        <begin position="589"/>
        <end position="604"/>
    </location>
</feature>
<dbReference type="PANTHER" id="PTHR34365">
    <property type="entry name" value="ENOLASE (DUF1399)"/>
    <property type="match status" value="1"/>
</dbReference>
<dbReference type="EMBL" id="EQ962654">
    <property type="protein sequence ID" value="EED20429.1"/>
    <property type="molecule type" value="Genomic_DNA"/>
</dbReference>
<organism evidence="2 3">
    <name type="scientific">Talaromyces stipitatus (strain ATCC 10500 / CBS 375.48 / QM 6759 / NRRL 1006)</name>
    <name type="common">Penicillium stipitatum</name>
    <dbReference type="NCBI Taxonomy" id="441959"/>
    <lineage>
        <taxon>Eukaryota</taxon>
        <taxon>Fungi</taxon>
        <taxon>Dikarya</taxon>
        <taxon>Ascomycota</taxon>
        <taxon>Pezizomycotina</taxon>
        <taxon>Eurotiomycetes</taxon>
        <taxon>Eurotiomycetidae</taxon>
        <taxon>Eurotiales</taxon>
        <taxon>Trichocomaceae</taxon>
        <taxon>Talaromyces</taxon>
        <taxon>Talaromyces sect. Talaromyces</taxon>
    </lineage>
</organism>
<dbReference type="GeneID" id="8101925"/>
<feature type="region of interest" description="Disordered" evidence="1">
    <location>
        <begin position="588"/>
        <end position="613"/>
    </location>
</feature>
<dbReference type="Proteomes" id="UP000001745">
    <property type="component" value="Unassembled WGS sequence"/>
</dbReference>
<dbReference type="OMA" id="YCEAIRA"/>
<feature type="region of interest" description="Disordered" evidence="1">
    <location>
        <begin position="636"/>
        <end position="665"/>
    </location>
</feature>
<dbReference type="PANTHER" id="PTHR34365:SF7">
    <property type="entry name" value="GLYCINE-RICH DOMAIN-CONTAINING PROTEIN 1"/>
    <property type="match status" value="1"/>
</dbReference>
<dbReference type="Pfam" id="PF07173">
    <property type="entry name" value="GRDP-like"/>
    <property type="match status" value="1"/>
</dbReference>